<sequence length="112" mass="12488">MTLLETVQSTISGVVGRCYPLVSPEKPIAPYAIYSQITNAPEVTMQSSIPIENTRLQIDVFAKTYAEVQSLADQVRSVMLAINITPISAGDLYEAEVKLFRVTQDFSVWYQK</sequence>
<dbReference type="Pfam" id="PF11367">
    <property type="entry name" value="Tail_completion_gp17"/>
    <property type="match status" value="1"/>
</dbReference>
<protein>
    <submittedName>
        <fullName evidence="1">Tail completion protein</fullName>
    </submittedName>
</protein>
<accession>A0A6J5KMQ8</accession>
<dbReference type="InterPro" id="IPR021508">
    <property type="entry name" value="Gp17-like"/>
</dbReference>
<evidence type="ECO:0000313" key="1">
    <source>
        <dbReference type="EMBL" id="CAB4121509.1"/>
    </source>
</evidence>
<proteinExistence type="predicted"/>
<organism evidence="1">
    <name type="scientific">uncultured Caudovirales phage</name>
    <dbReference type="NCBI Taxonomy" id="2100421"/>
    <lineage>
        <taxon>Viruses</taxon>
        <taxon>Duplodnaviria</taxon>
        <taxon>Heunggongvirae</taxon>
        <taxon>Uroviricota</taxon>
        <taxon>Caudoviricetes</taxon>
        <taxon>Peduoviridae</taxon>
        <taxon>Maltschvirus</taxon>
        <taxon>Maltschvirus maltsch</taxon>
    </lineage>
</organism>
<reference evidence="1" key="1">
    <citation type="submission" date="2020-04" db="EMBL/GenBank/DDBJ databases">
        <authorList>
            <person name="Chiriac C."/>
            <person name="Salcher M."/>
            <person name="Ghai R."/>
            <person name="Kavagutti S V."/>
        </authorList>
    </citation>
    <scope>NUCLEOTIDE SEQUENCE</scope>
</reference>
<name>A0A6J5KMQ8_9CAUD</name>
<dbReference type="EMBL" id="LR796151">
    <property type="protein sequence ID" value="CAB4121509.1"/>
    <property type="molecule type" value="Genomic_DNA"/>
</dbReference>
<gene>
    <name evidence="1" type="ORF">UFOVP14_14</name>
</gene>